<sequence>MEASLDPNKMTQQTSKPKGGLKTMPFIIANEAFEKAESYGLMPNMILYFMNGYHMDIATGTSVLSLWMAATNFLPIVGAFLSDSYFGRYRTIALASIASFMKFLLVHRLAQYQPNKTLFANEAFEKVASYGMMPNMILYLMRGYHMVIATGTSVLSLWTAATNFLPIVGAFLSDSYLGRYRTIALGSIASFLKETYCVTLKDKDGCYHHISSATIVAPTGKLRFLNKACIIRNHEKELKVDGSTINPWSLCTTEQVEELKALLKVAIYDRLVLPQLAKITGKPYGIGLKQRMAIGTTLSCMAMAVSAIVESIRRRTAIEQGFAENPESVLDMSAMWLVPQHYLTGLAEAFFAIGQIEFF</sequence>
<reference evidence="7 8" key="1">
    <citation type="submission" date="2020-10" db="EMBL/GenBank/DDBJ databases">
        <title>The Coptis chinensis genome and diversification of protoberbering-type alkaloids.</title>
        <authorList>
            <person name="Wang B."/>
            <person name="Shu S."/>
            <person name="Song C."/>
            <person name="Liu Y."/>
        </authorList>
    </citation>
    <scope>NUCLEOTIDE SEQUENCE [LARGE SCALE GENOMIC DNA]</scope>
    <source>
        <strain evidence="7">HL-2020</strain>
        <tissue evidence="7">Leaf</tissue>
    </source>
</reference>
<dbReference type="Proteomes" id="UP000631114">
    <property type="component" value="Unassembled WGS sequence"/>
</dbReference>
<keyword evidence="3 6" id="KW-0812">Transmembrane</keyword>
<protein>
    <submittedName>
        <fullName evidence="7">Uncharacterized protein</fullName>
    </submittedName>
</protein>
<dbReference type="PANTHER" id="PTHR11654">
    <property type="entry name" value="OLIGOPEPTIDE TRANSPORTER-RELATED"/>
    <property type="match status" value="1"/>
</dbReference>
<comment type="subcellular location">
    <subcellularLocation>
        <location evidence="1">Membrane</location>
        <topology evidence="1">Multi-pass membrane protein</topology>
    </subcellularLocation>
</comment>
<comment type="caution">
    <text evidence="7">The sequence shown here is derived from an EMBL/GenBank/DDBJ whole genome shotgun (WGS) entry which is preliminary data.</text>
</comment>
<gene>
    <name evidence="7" type="ORF">IFM89_010058</name>
</gene>
<dbReference type="Pfam" id="PF00854">
    <property type="entry name" value="PTR2"/>
    <property type="match status" value="1"/>
</dbReference>
<proteinExistence type="inferred from homology"/>
<dbReference type="InterPro" id="IPR036259">
    <property type="entry name" value="MFS_trans_sf"/>
</dbReference>
<evidence type="ECO:0000256" key="2">
    <source>
        <dbReference type="ARBA" id="ARBA00005982"/>
    </source>
</evidence>
<evidence type="ECO:0000256" key="6">
    <source>
        <dbReference type="SAM" id="Phobius"/>
    </source>
</evidence>
<evidence type="ECO:0000313" key="7">
    <source>
        <dbReference type="EMBL" id="KAF9600572.1"/>
    </source>
</evidence>
<evidence type="ECO:0000256" key="4">
    <source>
        <dbReference type="ARBA" id="ARBA00022989"/>
    </source>
</evidence>
<evidence type="ECO:0000256" key="1">
    <source>
        <dbReference type="ARBA" id="ARBA00004141"/>
    </source>
</evidence>
<dbReference type="InterPro" id="IPR000109">
    <property type="entry name" value="POT_fam"/>
</dbReference>
<keyword evidence="5 6" id="KW-0472">Membrane</keyword>
<name>A0A835HLK7_9MAGN</name>
<keyword evidence="4 6" id="KW-1133">Transmembrane helix</keyword>
<dbReference type="AlphaFoldDB" id="A0A835HLK7"/>
<dbReference type="EMBL" id="JADFTS010000006">
    <property type="protein sequence ID" value="KAF9600572.1"/>
    <property type="molecule type" value="Genomic_DNA"/>
</dbReference>
<dbReference type="GO" id="GO:0016020">
    <property type="term" value="C:membrane"/>
    <property type="evidence" value="ECO:0007669"/>
    <property type="project" value="UniProtKB-SubCell"/>
</dbReference>
<dbReference type="GO" id="GO:0022857">
    <property type="term" value="F:transmembrane transporter activity"/>
    <property type="evidence" value="ECO:0007669"/>
    <property type="project" value="InterPro"/>
</dbReference>
<evidence type="ECO:0000256" key="5">
    <source>
        <dbReference type="ARBA" id="ARBA00023136"/>
    </source>
</evidence>
<comment type="similarity">
    <text evidence="2">Belongs to the major facilitator superfamily. Proton-dependent oligopeptide transporter (POT/PTR) (TC 2.A.17) family.</text>
</comment>
<keyword evidence="8" id="KW-1185">Reference proteome</keyword>
<feature type="transmembrane region" description="Helical" evidence="6">
    <location>
        <begin position="57"/>
        <end position="80"/>
    </location>
</feature>
<evidence type="ECO:0000313" key="8">
    <source>
        <dbReference type="Proteomes" id="UP000631114"/>
    </source>
</evidence>
<feature type="transmembrane region" description="Helical" evidence="6">
    <location>
        <begin position="92"/>
        <end position="110"/>
    </location>
</feature>
<dbReference type="OrthoDB" id="8904098at2759"/>
<evidence type="ECO:0000256" key="3">
    <source>
        <dbReference type="ARBA" id="ARBA00022692"/>
    </source>
</evidence>
<dbReference type="Gene3D" id="1.20.1250.20">
    <property type="entry name" value="MFS general substrate transporter like domains"/>
    <property type="match status" value="3"/>
</dbReference>
<feature type="transmembrane region" description="Helical" evidence="6">
    <location>
        <begin position="143"/>
        <end position="172"/>
    </location>
</feature>
<organism evidence="7 8">
    <name type="scientific">Coptis chinensis</name>
    <dbReference type="NCBI Taxonomy" id="261450"/>
    <lineage>
        <taxon>Eukaryota</taxon>
        <taxon>Viridiplantae</taxon>
        <taxon>Streptophyta</taxon>
        <taxon>Embryophyta</taxon>
        <taxon>Tracheophyta</taxon>
        <taxon>Spermatophyta</taxon>
        <taxon>Magnoliopsida</taxon>
        <taxon>Ranunculales</taxon>
        <taxon>Ranunculaceae</taxon>
        <taxon>Coptidoideae</taxon>
        <taxon>Coptis</taxon>
    </lineage>
</organism>
<accession>A0A835HLK7</accession>